<gene>
    <name evidence="1" type="ORF">QCA50_016387</name>
</gene>
<sequence>MLGSFTPDPIAFRKMMARTSAVISGSTTLHFLLREPSSWKPQDIDIIAVGAGYDRMLLFILSLPGAQVVSDTLDETGGEEIDSHLYGGLRRLVKVHTNMAKFNVIESVGSIVYNTIAHYWGTHVMNAITADTILCAYPTLTLSHKVIQVRYAATGNPVAKYQERGFHILNRRLRDLTLSDSCEDSVLCSSRNRYFGDKDTLVVAVPGVVTTAASHNVDANQSGRVSAWKLGGLACGTTDCYLSSSPRCQHLWQLNICKL</sequence>
<keyword evidence="2" id="KW-1185">Reference proteome</keyword>
<dbReference type="EMBL" id="JASBNA010000048">
    <property type="protein sequence ID" value="KAK7680605.1"/>
    <property type="molecule type" value="Genomic_DNA"/>
</dbReference>
<organism evidence="1 2">
    <name type="scientific">Cerrena zonata</name>
    <dbReference type="NCBI Taxonomy" id="2478898"/>
    <lineage>
        <taxon>Eukaryota</taxon>
        <taxon>Fungi</taxon>
        <taxon>Dikarya</taxon>
        <taxon>Basidiomycota</taxon>
        <taxon>Agaricomycotina</taxon>
        <taxon>Agaricomycetes</taxon>
        <taxon>Polyporales</taxon>
        <taxon>Cerrenaceae</taxon>
        <taxon>Cerrena</taxon>
    </lineage>
</organism>
<evidence type="ECO:0000313" key="2">
    <source>
        <dbReference type="Proteomes" id="UP001385951"/>
    </source>
</evidence>
<comment type="caution">
    <text evidence="1">The sequence shown here is derived from an EMBL/GenBank/DDBJ whole genome shotgun (WGS) entry which is preliminary data.</text>
</comment>
<proteinExistence type="predicted"/>
<evidence type="ECO:0000313" key="1">
    <source>
        <dbReference type="EMBL" id="KAK7680605.1"/>
    </source>
</evidence>
<dbReference type="AlphaFoldDB" id="A0AAW0FV69"/>
<accession>A0AAW0FV69</accession>
<protein>
    <submittedName>
        <fullName evidence="1">Uncharacterized protein</fullName>
    </submittedName>
</protein>
<reference evidence="1 2" key="1">
    <citation type="submission" date="2022-09" db="EMBL/GenBank/DDBJ databases">
        <authorList>
            <person name="Palmer J.M."/>
        </authorList>
    </citation>
    <scope>NUCLEOTIDE SEQUENCE [LARGE SCALE GENOMIC DNA]</scope>
    <source>
        <strain evidence="1 2">DSM 7382</strain>
    </source>
</reference>
<name>A0AAW0FV69_9APHY</name>
<dbReference type="Proteomes" id="UP001385951">
    <property type="component" value="Unassembled WGS sequence"/>
</dbReference>